<sequence>MESRILIADDHPLFRAAMRQALVDIVGNNITEVASFSEAYSAIEADESLDLVFLDLNMPGNEGLTGLTTLRTQFPSVLVVIVSAEEDPLLIRKAINLGASGYIPKSTPLAGIAAAVNQVLDGEQWLPENLNEAVEGLDNHQDKVFADRLAQLTPHQFKVLKMMADGMLNKQIAYELDISESTVKQHVSAVLRKLDVINRTKAGVLFKQMMNTDDS</sequence>
<dbReference type="PROSITE" id="PS00622">
    <property type="entry name" value="HTH_LUXR_1"/>
    <property type="match status" value="1"/>
</dbReference>
<dbReference type="PRINTS" id="PR00038">
    <property type="entry name" value="HTHLUXR"/>
</dbReference>
<accession>A0ABT5L3V7</accession>
<comment type="caution">
    <text evidence="6">The sequence shown here is derived from an EMBL/GenBank/DDBJ whole genome shotgun (WGS) entry which is preliminary data.</text>
</comment>
<evidence type="ECO:0000256" key="1">
    <source>
        <dbReference type="ARBA" id="ARBA00022553"/>
    </source>
</evidence>
<dbReference type="PROSITE" id="PS50110">
    <property type="entry name" value="RESPONSE_REGULATORY"/>
    <property type="match status" value="1"/>
</dbReference>
<dbReference type="Gene3D" id="1.10.10.10">
    <property type="entry name" value="Winged helix-like DNA-binding domain superfamily/Winged helix DNA-binding domain"/>
    <property type="match status" value="1"/>
</dbReference>
<evidence type="ECO:0000259" key="4">
    <source>
        <dbReference type="PROSITE" id="PS50043"/>
    </source>
</evidence>
<feature type="domain" description="Response regulatory" evidence="5">
    <location>
        <begin position="4"/>
        <end position="120"/>
    </location>
</feature>
<dbReference type="Proteomes" id="UP001218788">
    <property type="component" value="Unassembled WGS sequence"/>
</dbReference>
<dbReference type="CDD" id="cd06170">
    <property type="entry name" value="LuxR_C_like"/>
    <property type="match status" value="1"/>
</dbReference>
<dbReference type="Pfam" id="PF00072">
    <property type="entry name" value="Response_reg"/>
    <property type="match status" value="1"/>
</dbReference>
<feature type="domain" description="HTH luxR-type" evidence="4">
    <location>
        <begin position="145"/>
        <end position="210"/>
    </location>
</feature>
<dbReference type="PANTHER" id="PTHR45566:SF1">
    <property type="entry name" value="HTH-TYPE TRANSCRIPTIONAL REGULATOR YHJB-RELATED"/>
    <property type="match status" value="1"/>
</dbReference>
<dbReference type="InterPro" id="IPR051015">
    <property type="entry name" value="EvgA-like"/>
</dbReference>
<organism evidence="6 7">
    <name type="scientific">Alteromonas gilva</name>
    <dbReference type="NCBI Taxonomy" id="2987522"/>
    <lineage>
        <taxon>Bacteria</taxon>
        <taxon>Pseudomonadati</taxon>
        <taxon>Pseudomonadota</taxon>
        <taxon>Gammaproteobacteria</taxon>
        <taxon>Alteromonadales</taxon>
        <taxon>Alteromonadaceae</taxon>
        <taxon>Alteromonas/Salinimonas group</taxon>
        <taxon>Alteromonas</taxon>
    </lineage>
</organism>
<dbReference type="InterPro" id="IPR058245">
    <property type="entry name" value="NreC/VraR/RcsB-like_REC"/>
</dbReference>
<evidence type="ECO:0000313" key="6">
    <source>
        <dbReference type="EMBL" id="MDC8831717.1"/>
    </source>
</evidence>
<dbReference type="InterPro" id="IPR036388">
    <property type="entry name" value="WH-like_DNA-bd_sf"/>
</dbReference>
<evidence type="ECO:0000256" key="3">
    <source>
        <dbReference type="PROSITE-ProRule" id="PRU00169"/>
    </source>
</evidence>
<dbReference type="InterPro" id="IPR001789">
    <property type="entry name" value="Sig_transdc_resp-reg_receiver"/>
</dbReference>
<dbReference type="EMBL" id="JAQQXP010000001">
    <property type="protein sequence ID" value="MDC8831717.1"/>
    <property type="molecule type" value="Genomic_DNA"/>
</dbReference>
<dbReference type="InterPro" id="IPR000792">
    <property type="entry name" value="Tscrpt_reg_LuxR_C"/>
</dbReference>
<dbReference type="SMART" id="SM00421">
    <property type="entry name" value="HTH_LUXR"/>
    <property type="match status" value="1"/>
</dbReference>
<evidence type="ECO:0000313" key="7">
    <source>
        <dbReference type="Proteomes" id="UP001218788"/>
    </source>
</evidence>
<dbReference type="CDD" id="cd17535">
    <property type="entry name" value="REC_NarL-like"/>
    <property type="match status" value="1"/>
</dbReference>
<proteinExistence type="predicted"/>
<dbReference type="PANTHER" id="PTHR45566">
    <property type="entry name" value="HTH-TYPE TRANSCRIPTIONAL REGULATOR YHJB-RELATED"/>
    <property type="match status" value="1"/>
</dbReference>
<keyword evidence="7" id="KW-1185">Reference proteome</keyword>
<evidence type="ECO:0000259" key="5">
    <source>
        <dbReference type="PROSITE" id="PS50110"/>
    </source>
</evidence>
<dbReference type="Pfam" id="PF00196">
    <property type="entry name" value="GerE"/>
    <property type="match status" value="1"/>
</dbReference>
<dbReference type="SUPFAM" id="SSF52172">
    <property type="entry name" value="CheY-like"/>
    <property type="match status" value="1"/>
</dbReference>
<keyword evidence="1 3" id="KW-0597">Phosphoprotein</keyword>
<gene>
    <name evidence="6" type="ORF">OIK42_13205</name>
</gene>
<evidence type="ECO:0000256" key="2">
    <source>
        <dbReference type="ARBA" id="ARBA00023125"/>
    </source>
</evidence>
<protein>
    <submittedName>
        <fullName evidence="6">Response regulator transcription factor</fullName>
    </submittedName>
</protein>
<dbReference type="InterPro" id="IPR011006">
    <property type="entry name" value="CheY-like_superfamily"/>
</dbReference>
<dbReference type="Gene3D" id="3.40.50.2300">
    <property type="match status" value="1"/>
</dbReference>
<name>A0ABT5L3V7_9ALTE</name>
<keyword evidence="2" id="KW-0238">DNA-binding</keyword>
<dbReference type="PROSITE" id="PS50043">
    <property type="entry name" value="HTH_LUXR_2"/>
    <property type="match status" value="1"/>
</dbReference>
<dbReference type="SUPFAM" id="SSF46894">
    <property type="entry name" value="C-terminal effector domain of the bipartite response regulators"/>
    <property type="match status" value="1"/>
</dbReference>
<feature type="modified residue" description="4-aspartylphosphate" evidence="3">
    <location>
        <position position="55"/>
    </location>
</feature>
<dbReference type="RefSeq" id="WP_273641182.1">
    <property type="nucleotide sequence ID" value="NZ_JAQQXP010000001.1"/>
</dbReference>
<reference evidence="6 7" key="1">
    <citation type="submission" date="2022-10" db="EMBL/GenBank/DDBJ databases">
        <title>Alteromonas sp. chi3 Genome sequencing.</title>
        <authorList>
            <person name="Park S."/>
        </authorList>
    </citation>
    <scope>NUCLEOTIDE SEQUENCE [LARGE SCALE GENOMIC DNA]</scope>
    <source>
        <strain evidence="7">chi3</strain>
    </source>
</reference>
<dbReference type="SMART" id="SM00448">
    <property type="entry name" value="REC"/>
    <property type="match status" value="1"/>
</dbReference>
<dbReference type="InterPro" id="IPR016032">
    <property type="entry name" value="Sig_transdc_resp-reg_C-effctor"/>
</dbReference>